<gene>
    <name evidence="2" type="ORF">CDL15_Pgr013427</name>
</gene>
<dbReference type="AlphaFoldDB" id="A0A218W1M4"/>
<comment type="caution">
    <text evidence="2">The sequence shown here is derived from an EMBL/GenBank/DDBJ whole genome shotgun (WGS) entry which is preliminary data.</text>
</comment>
<dbReference type="Proteomes" id="UP000197138">
    <property type="component" value="Unassembled WGS sequence"/>
</dbReference>
<dbReference type="PANTHER" id="PTHR17901">
    <property type="entry name" value="MAGNESIUM-DEPENDENT PHOSPHATASE 1 MDP1"/>
    <property type="match status" value="1"/>
</dbReference>
<dbReference type="InterPro" id="IPR010036">
    <property type="entry name" value="MDP_1_eu_arc"/>
</dbReference>
<sequence>MGEELEKVKKEAAQIIEDSQKLPRLVVFDLDYTFWPFYCECCYEDEMPYLYPHAMGILQALKDKGIDVAIASRSPTPDIAKTFLDKLGIQSMFVAQISPLTLLFECISSSLEYCEGQGGRRLGRYLKRRTKFIVFGARSQTNRPLHLLLLPILKLPLPFKSIFRSAGHRDHPSSALPPSTARGKDDTNPQASLSSDLDAAFLPYRSDDFLHFEMRHCLSSSPLSTAPLGTSVEHLHFNFLY</sequence>
<organism evidence="2 3">
    <name type="scientific">Punica granatum</name>
    <name type="common">Pomegranate</name>
    <dbReference type="NCBI Taxonomy" id="22663"/>
    <lineage>
        <taxon>Eukaryota</taxon>
        <taxon>Viridiplantae</taxon>
        <taxon>Streptophyta</taxon>
        <taxon>Embryophyta</taxon>
        <taxon>Tracheophyta</taxon>
        <taxon>Spermatophyta</taxon>
        <taxon>Magnoliopsida</taxon>
        <taxon>eudicotyledons</taxon>
        <taxon>Gunneridae</taxon>
        <taxon>Pentapetalae</taxon>
        <taxon>rosids</taxon>
        <taxon>malvids</taxon>
        <taxon>Myrtales</taxon>
        <taxon>Lythraceae</taxon>
        <taxon>Punica</taxon>
    </lineage>
</organism>
<reference evidence="3" key="1">
    <citation type="journal article" date="2017" name="Plant J.">
        <title>The pomegranate (Punica granatum L.) genome and the genomics of punicalagin biosynthesis.</title>
        <authorList>
            <person name="Qin G."/>
            <person name="Xu C."/>
            <person name="Ming R."/>
            <person name="Tang H."/>
            <person name="Guyot R."/>
            <person name="Kramer E.M."/>
            <person name="Hu Y."/>
            <person name="Yi X."/>
            <person name="Qi Y."/>
            <person name="Xu X."/>
            <person name="Gao Z."/>
            <person name="Pan H."/>
            <person name="Jian J."/>
            <person name="Tian Y."/>
            <person name="Yue Z."/>
            <person name="Xu Y."/>
        </authorList>
    </citation>
    <scope>NUCLEOTIDE SEQUENCE [LARGE SCALE GENOMIC DNA]</scope>
    <source>
        <strain evidence="3">cv. Dabenzi</strain>
    </source>
</reference>
<dbReference type="InterPro" id="IPR023214">
    <property type="entry name" value="HAD_sf"/>
</dbReference>
<accession>A0A218W1M4</accession>
<dbReference type="Pfam" id="PF12689">
    <property type="entry name" value="Acid_PPase"/>
    <property type="match status" value="1"/>
</dbReference>
<evidence type="ECO:0008006" key="4">
    <source>
        <dbReference type="Google" id="ProtNLM"/>
    </source>
</evidence>
<protein>
    <recommendedName>
        <fullName evidence="4">Magnesium-dependent phosphatase 1-like</fullName>
    </recommendedName>
</protein>
<evidence type="ECO:0000313" key="2">
    <source>
        <dbReference type="EMBL" id="OWM66210.1"/>
    </source>
</evidence>
<evidence type="ECO:0000313" key="3">
    <source>
        <dbReference type="Proteomes" id="UP000197138"/>
    </source>
</evidence>
<dbReference type="PANTHER" id="PTHR17901:SF14">
    <property type="entry name" value="MAGNESIUM-DEPENDENT PHOSPHATASE 1"/>
    <property type="match status" value="1"/>
</dbReference>
<dbReference type="GO" id="GO:0003993">
    <property type="term" value="F:acid phosphatase activity"/>
    <property type="evidence" value="ECO:0007669"/>
    <property type="project" value="TreeGrafter"/>
</dbReference>
<name>A0A218W1M4_PUNGR</name>
<dbReference type="SUPFAM" id="SSF56784">
    <property type="entry name" value="HAD-like"/>
    <property type="match status" value="1"/>
</dbReference>
<dbReference type="EMBL" id="MTKT01005554">
    <property type="protein sequence ID" value="OWM66210.1"/>
    <property type="molecule type" value="Genomic_DNA"/>
</dbReference>
<dbReference type="InterPro" id="IPR036412">
    <property type="entry name" value="HAD-like_sf"/>
</dbReference>
<evidence type="ECO:0000256" key="1">
    <source>
        <dbReference type="SAM" id="MobiDB-lite"/>
    </source>
</evidence>
<feature type="region of interest" description="Disordered" evidence="1">
    <location>
        <begin position="166"/>
        <end position="193"/>
    </location>
</feature>
<proteinExistence type="predicted"/>
<dbReference type="Gene3D" id="3.40.50.1000">
    <property type="entry name" value="HAD superfamily/HAD-like"/>
    <property type="match status" value="1"/>
</dbReference>